<comment type="similarity">
    <text evidence="2">Belongs to the VAMP-associated protein (VAP) (TC 9.B.17) family.</text>
</comment>
<comment type="subcellular location">
    <subcellularLocation>
        <location evidence="1">Membrane</location>
        <topology evidence="1">Single-pass type IV membrane protein</topology>
    </subcellularLocation>
</comment>
<feature type="region of interest" description="Disordered" evidence="6">
    <location>
        <begin position="266"/>
        <end position="388"/>
    </location>
</feature>
<dbReference type="EMBL" id="CDMZ01001591">
    <property type="protein sequence ID" value="CEM34849.1"/>
    <property type="molecule type" value="Genomic_DNA"/>
</dbReference>
<dbReference type="GO" id="GO:0005886">
    <property type="term" value="C:plasma membrane"/>
    <property type="evidence" value="ECO:0007669"/>
    <property type="project" value="TreeGrafter"/>
</dbReference>
<dbReference type="Pfam" id="PF00635">
    <property type="entry name" value="Motile_Sperm"/>
    <property type="match status" value="1"/>
</dbReference>
<dbReference type="VEuPathDB" id="CryptoDB:Cvel_5265"/>
<dbReference type="GO" id="GO:0061817">
    <property type="term" value="P:endoplasmic reticulum-plasma membrane tethering"/>
    <property type="evidence" value="ECO:0007669"/>
    <property type="project" value="TreeGrafter"/>
</dbReference>
<feature type="compositionally biased region" description="Low complexity" evidence="6">
    <location>
        <begin position="371"/>
        <end position="385"/>
    </location>
</feature>
<dbReference type="PANTHER" id="PTHR10809">
    <property type="entry name" value="VESICLE-ASSOCIATED MEMBRANE PROTEIN-ASSOCIATED PROTEIN"/>
    <property type="match status" value="1"/>
</dbReference>
<feature type="region of interest" description="Disordered" evidence="6">
    <location>
        <begin position="401"/>
        <end position="432"/>
    </location>
</feature>
<evidence type="ECO:0000259" key="7">
    <source>
        <dbReference type="PROSITE" id="PS50202"/>
    </source>
</evidence>
<dbReference type="GO" id="GO:0090158">
    <property type="term" value="P:endoplasmic reticulum membrane organization"/>
    <property type="evidence" value="ECO:0007669"/>
    <property type="project" value="TreeGrafter"/>
</dbReference>
<evidence type="ECO:0000256" key="5">
    <source>
        <dbReference type="ARBA" id="ARBA00023136"/>
    </source>
</evidence>
<dbReference type="InterPro" id="IPR016763">
    <property type="entry name" value="VAP"/>
</dbReference>
<evidence type="ECO:0000256" key="3">
    <source>
        <dbReference type="ARBA" id="ARBA00022692"/>
    </source>
</evidence>
<name>A0A0G4GVK5_9ALVE</name>
<feature type="compositionally biased region" description="Polar residues" evidence="6">
    <location>
        <begin position="67"/>
        <end position="76"/>
    </location>
</feature>
<evidence type="ECO:0000313" key="8">
    <source>
        <dbReference type="EMBL" id="CEM34849.1"/>
    </source>
</evidence>
<feature type="compositionally biased region" description="Polar residues" evidence="6">
    <location>
        <begin position="43"/>
        <end position="52"/>
    </location>
</feature>
<feature type="domain" description="MSP" evidence="7">
    <location>
        <begin position="112"/>
        <end position="239"/>
    </location>
</feature>
<feature type="compositionally biased region" description="Polar residues" evidence="6">
    <location>
        <begin position="91"/>
        <end position="100"/>
    </location>
</feature>
<organism evidence="8">
    <name type="scientific">Chromera velia CCMP2878</name>
    <dbReference type="NCBI Taxonomy" id="1169474"/>
    <lineage>
        <taxon>Eukaryota</taxon>
        <taxon>Sar</taxon>
        <taxon>Alveolata</taxon>
        <taxon>Colpodellida</taxon>
        <taxon>Chromeraceae</taxon>
        <taxon>Chromera</taxon>
    </lineage>
</organism>
<accession>A0A0G4GVK5</accession>
<dbReference type="PANTHER" id="PTHR10809:SF6">
    <property type="entry name" value="AT11025P-RELATED"/>
    <property type="match status" value="1"/>
</dbReference>
<feature type="compositionally biased region" description="Polar residues" evidence="6">
    <location>
        <begin position="266"/>
        <end position="280"/>
    </location>
</feature>
<keyword evidence="4" id="KW-1133">Transmembrane helix</keyword>
<feature type="compositionally biased region" description="Polar residues" evidence="6">
    <location>
        <begin position="470"/>
        <end position="481"/>
    </location>
</feature>
<feature type="region of interest" description="Disordered" evidence="6">
    <location>
        <begin position="531"/>
        <end position="555"/>
    </location>
</feature>
<gene>
    <name evidence="8" type="ORF">Cvel_5265</name>
</gene>
<evidence type="ECO:0000256" key="1">
    <source>
        <dbReference type="ARBA" id="ARBA00004211"/>
    </source>
</evidence>
<proteinExistence type="inferred from homology"/>
<keyword evidence="5" id="KW-0472">Membrane</keyword>
<dbReference type="SUPFAM" id="SSF49354">
    <property type="entry name" value="PapD-like"/>
    <property type="match status" value="1"/>
</dbReference>
<protein>
    <recommendedName>
        <fullName evidence="7">MSP domain-containing protein</fullName>
    </recommendedName>
</protein>
<evidence type="ECO:0000256" key="6">
    <source>
        <dbReference type="SAM" id="MobiDB-lite"/>
    </source>
</evidence>
<evidence type="ECO:0000256" key="4">
    <source>
        <dbReference type="ARBA" id="ARBA00022989"/>
    </source>
</evidence>
<evidence type="ECO:0000256" key="2">
    <source>
        <dbReference type="ARBA" id="ARBA00008932"/>
    </source>
</evidence>
<feature type="compositionally biased region" description="Basic and acidic residues" evidence="6">
    <location>
        <begin position="415"/>
        <end position="432"/>
    </location>
</feature>
<dbReference type="PROSITE" id="PS50202">
    <property type="entry name" value="MSP"/>
    <property type="match status" value="1"/>
</dbReference>
<feature type="region of interest" description="Disordered" evidence="6">
    <location>
        <begin position="470"/>
        <end position="515"/>
    </location>
</feature>
<dbReference type="InterPro" id="IPR000535">
    <property type="entry name" value="MSP_dom"/>
</dbReference>
<dbReference type="GO" id="GO:0005789">
    <property type="term" value="C:endoplasmic reticulum membrane"/>
    <property type="evidence" value="ECO:0007669"/>
    <property type="project" value="InterPro"/>
</dbReference>
<dbReference type="InterPro" id="IPR008962">
    <property type="entry name" value="PapD-like_sf"/>
</dbReference>
<feature type="compositionally biased region" description="Polar residues" evidence="6">
    <location>
        <begin position="19"/>
        <end position="28"/>
    </location>
</feature>
<keyword evidence="3" id="KW-0812">Transmembrane</keyword>
<dbReference type="Gene3D" id="2.60.40.10">
    <property type="entry name" value="Immunoglobulins"/>
    <property type="match status" value="1"/>
</dbReference>
<dbReference type="AlphaFoldDB" id="A0A0G4GVK5"/>
<sequence>MNNVDRAGPNKVLVPPLHSGSSEGTNNVDRAGPNEVLVPPLHSGSSEGTNNVDRAGPNKVLVPPLHSGSSEGTNNVDRAGPNEVLVPPLHSGSSEGTNNVDRAGPDEVLVPLHSEAPSRSPPTVTFCAPLAAHSSAQVVLSNPSNSLIAFKIRCNAMPDPYDVPGPAYGVLKKKERRTITIRLQNVEGGNFSDLQKIMPSHAFQILTTKVKKNKILSNREWQTIKRRHIQQTILKVVLVQGENTLPTQPLPVSPQETPLGENRASLSTVAGGQRASSVSEGTEEAPPEDPTVLLANSGGQQDSRVPAQEAGEIVPEEPAPPLPNTAAGGQPASSVSEGTEEAPQEEQTAPVTKAGEVGGTQGDVFQNTGETTPTDQPTAAVAAAAPSPPRVNWQHLREAMGEQAPASVSLPPARSRRERELREGHRAREEEKTVKRLVREGRLGGQGRGEIFRRYLNQVVREKYGTQVRDASSSVTSTGTNRWRRGETGLWQDRQPAPSPSRQWRADVQATPAHQGVVVREEERMLKSRQDEIGANLEKMSSGRGHRWLDGRGGQ</sequence>
<reference evidence="8" key="1">
    <citation type="submission" date="2014-11" db="EMBL/GenBank/DDBJ databases">
        <authorList>
            <person name="Otto D Thomas"/>
            <person name="Naeem Raeece"/>
        </authorList>
    </citation>
    <scope>NUCLEOTIDE SEQUENCE</scope>
</reference>
<dbReference type="InterPro" id="IPR013783">
    <property type="entry name" value="Ig-like_fold"/>
</dbReference>
<feature type="region of interest" description="Disordered" evidence="6">
    <location>
        <begin position="1"/>
        <end position="105"/>
    </location>
</feature>